<dbReference type="Proteomes" id="UP000309673">
    <property type="component" value="Unassembled WGS sequence"/>
</dbReference>
<protein>
    <submittedName>
        <fullName evidence="6">ABC transporter ATP-binding protein</fullName>
    </submittedName>
</protein>
<evidence type="ECO:0000256" key="2">
    <source>
        <dbReference type="ARBA" id="ARBA00022448"/>
    </source>
</evidence>
<comment type="similarity">
    <text evidence="1">Belongs to the ABC transporter superfamily.</text>
</comment>
<dbReference type="Pfam" id="PF00005">
    <property type="entry name" value="ABC_tran"/>
    <property type="match status" value="1"/>
</dbReference>
<dbReference type="InterPro" id="IPR003593">
    <property type="entry name" value="AAA+_ATPase"/>
</dbReference>
<reference evidence="6 7" key="1">
    <citation type="submission" date="2019-04" db="EMBL/GenBank/DDBJ databases">
        <title>Cohnella sp. nov., isolated from soil.</title>
        <authorList>
            <person name="Kim W."/>
        </authorList>
    </citation>
    <scope>NUCLEOTIDE SEQUENCE [LARGE SCALE GENOMIC DNA]</scope>
    <source>
        <strain evidence="6 7">CAU 1483</strain>
    </source>
</reference>
<dbReference type="GO" id="GO:0016887">
    <property type="term" value="F:ATP hydrolysis activity"/>
    <property type="evidence" value="ECO:0007669"/>
    <property type="project" value="InterPro"/>
</dbReference>
<dbReference type="AlphaFoldDB" id="A0A4U0FHF7"/>
<evidence type="ECO:0000256" key="4">
    <source>
        <dbReference type="ARBA" id="ARBA00022840"/>
    </source>
</evidence>
<keyword evidence="2" id="KW-0813">Transport</keyword>
<dbReference type="SUPFAM" id="SSF52540">
    <property type="entry name" value="P-loop containing nucleoside triphosphate hydrolases"/>
    <property type="match status" value="1"/>
</dbReference>
<evidence type="ECO:0000256" key="1">
    <source>
        <dbReference type="ARBA" id="ARBA00005417"/>
    </source>
</evidence>
<sequence length="306" mass="33879">MSAIQARSLNKRYGSKRGVTDLNLEVGKGEIFGFIGPNGAGKSTTIRMIMQLIAPSSGELTVLGSRITGDDPKLRSRIGYLPSEIRLYPDLTGRQALELAAGIHGIDLKKSPVLDYAERLQWDMKPKIKSYSLGNRKKLGILMSLVYEPELLVLDEPTSGLDPLVQHQFFEIVREWNASKGTTVFFSTHVLTEVERLCQRVAIIREGRLIRVSSVSELTAAGGHIVEVTFAEPGDRRDVYGLHSLDPAAAFTDGVHRMHVSDNKLQAMLGMLTDKPIADLNVRRPSLEERFMDEYRSKSSTEAGGQ</sequence>
<dbReference type="InterPro" id="IPR017871">
    <property type="entry name" value="ABC_transporter-like_CS"/>
</dbReference>
<keyword evidence="7" id="KW-1185">Reference proteome</keyword>
<gene>
    <name evidence="6" type="ORF">E5161_03220</name>
</gene>
<evidence type="ECO:0000313" key="6">
    <source>
        <dbReference type="EMBL" id="TJY44405.1"/>
    </source>
</evidence>
<dbReference type="SMART" id="SM00382">
    <property type="entry name" value="AAA"/>
    <property type="match status" value="1"/>
</dbReference>
<dbReference type="Gene3D" id="3.40.50.300">
    <property type="entry name" value="P-loop containing nucleotide triphosphate hydrolases"/>
    <property type="match status" value="1"/>
</dbReference>
<dbReference type="GO" id="GO:0005524">
    <property type="term" value="F:ATP binding"/>
    <property type="evidence" value="ECO:0007669"/>
    <property type="project" value="UniProtKB-KW"/>
</dbReference>
<dbReference type="CDD" id="cd03230">
    <property type="entry name" value="ABC_DR_subfamily_A"/>
    <property type="match status" value="1"/>
</dbReference>
<dbReference type="InterPro" id="IPR003439">
    <property type="entry name" value="ABC_transporter-like_ATP-bd"/>
</dbReference>
<evidence type="ECO:0000256" key="3">
    <source>
        <dbReference type="ARBA" id="ARBA00022741"/>
    </source>
</evidence>
<dbReference type="PANTHER" id="PTHR42711:SF5">
    <property type="entry name" value="ABC TRANSPORTER ATP-BINDING PROTEIN NATA"/>
    <property type="match status" value="1"/>
</dbReference>
<organism evidence="6 7">
    <name type="scientific">Cohnella pontilimi</name>
    <dbReference type="NCBI Taxonomy" id="2564100"/>
    <lineage>
        <taxon>Bacteria</taxon>
        <taxon>Bacillati</taxon>
        <taxon>Bacillota</taxon>
        <taxon>Bacilli</taxon>
        <taxon>Bacillales</taxon>
        <taxon>Paenibacillaceae</taxon>
        <taxon>Cohnella</taxon>
    </lineage>
</organism>
<proteinExistence type="inferred from homology"/>
<comment type="caution">
    <text evidence="6">The sequence shown here is derived from an EMBL/GenBank/DDBJ whole genome shotgun (WGS) entry which is preliminary data.</text>
</comment>
<dbReference type="PANTHER" id="PTHR42711">
    <property type="entry name" value="ABC TRANSPORTER ATP-BINDING PROTEIN"/>
    <property type="match status" value="1"/>
</dbReference>
<dbReference type="RefSeq" id="WP_136776214.1">
    <property type="nucleotide sequence ID" value="NZ_SUPK01000001.1"/>
</dbReference>
<dbReference type="InterPro" id="IPR027417">
    <property type="entry name" value="P-loop_NTPase"/>
</dbReference>
<dbReference type="PROSITE" id="PS00211">
    <property type="entry name" value="ABC_TRANSPORTER_1"/>
    <property type="match status" value="1"/>
</dbReference>
<dbReference type="OrthoDB" id="9804819at2"/>
<keyword evidence="4 6" id="KW-0067">ATP-binding</keyword>
<name>A0A4U0FHF7_9BACL</name>
<dbReference type="InterPro" id="IPR050763">
    <property type="entry name" value="ABC_transporter_ATP-binding"/>
</dbReference>
<dbReference type="EMBL" id="SUPK01000001">
    <property type="protein sequence ID" value="TJY44405.1"/>
    <property type="molecule type" value="Genomic_DNA"/>
</dbReference>
<evidence type="ECO:0000313" key="7">
    <source>
        <dbReference type="Proteomes" id="UP000309673"/>
    </source>
</evidence>
<dbReference type="PROSITE" id="PS50893">
    <property type="entry name" value="ABC_TRANSPORTER_2"/>
    <property type="match status" value="1"/>
</dbReference>
<accession>A0A4U0FHF7</accession>
<keyword evidence="3" id="KW-0547">Nucleotide-binding</keyword>
<evidence type="ECO:0000259" key="5">
    <source>
        <dbReference type="PROSITE" id="PS50893"/>
    </source>
</evidence>
<feature type="domain" description="ABC transporter" evidence="5">
    <location>
        <begin position="4"/>
        <end position="231"/>
    </location>
</feature>